<dbReference type="EMBL" id="CP036426">
    <property type="protein sequence ID" value="QDV34648.1"/>
    <property type="molecule type" value="Genomic_DNA"/>
</dbReference>
<dbReference type="GO" id="GO:0016125">
    <property type="term" value="P:sterol metabolic process"/>
    <property type="evidence" value="ECO:0007669"/>
    <property type="project" value="TreeGrafter"/>
</dbReference>
<dbReference type="GO" id="GO:0004497">
    <property type="term" value="F:monooxygenase activity"/>
    <property type="evidence" value="ECO:0007669"/>
    <property type="project" value="UniProtKB-KW"/>
</dbReference>
<protein>
    <submittedName>
        <fullName evidence="8">Fatty-acid peroxygenase</fullName>
        <ecNumber evidence="8">1.11.2.4</ecNumber>
    </submittedName>
</protein>
<organism evidence="8 9">
    <name type="scientific">Tautonia plasticadhaerens</name>
    <dbReference type="NCBI Taxonomy" id="2527974"/>
    <lineage>
        <taxon>Bacteria</taxon>
        <taxon>Pseudomonadati</taxon>
        <taxon>Planctomycetota</taxon>
        <taxon>Planctomycetia</taxon>
        <taxon>Isosphaerales</taxon>
        <taxon>Isosphaeraceae</taxon>
        <taxon>Tautonia</taxon>
    </lineage>
</organism>
<keyword evidence="8" id="KW-0575">Peroxidase</keyword>
<comment type="cofactor">
    <cofactor evidence="1">
        <name>heme</name>
        <dbReference type="ChEBI" id="CHEBI:30413"/>
    </cofactor>
</comment>
<dbReference type="Pfam" id="PF00067">
    <property type="entry name" value="p450"/>
    <property type="match status" value="1"/>
</dbReference>
<evidence type="ECO:0000313" key="8">
    <source>
        <dbReference type="EMBL" id="QDV34648.1"/>
    </source>
</evidence>
<evidence type="ECO:0000256" key="4">
    <source>
        <dbReference type="ARBA" id="ARBA00022723"/>
    </source>
</evidence>
<keyword evidence="4" id="KW-0479">Metal-binding</keyword>
<dbReference type="OrthoDB" id="9789468at2"/>
<dbReference type="GO" id="GO:0016705">
    <property type="term" value="F:oxidoreductase activity, acting on paired donors, with incorporation or reduction of molecular oxygen"/>
    <property type="evidence" value="ECO:0007669"/>
    <property type="project" value="InterPro"/>
</dbReference>
<keyword evidence="9" id="KW-1185">Reference proteome</keyword>
<dbReference type="Proteomes" id="UP000317835">
    <property type="component" value="Chromosome"/>
</dbReference>
<dbReference type="RefSeq" id="WP_145269684.1">
    <property type="nucleotide sequence ID" value="NZ_CP036426.1"/>
</dbReference>
<evidence type="ECO:0000256" key="6">
    <source>
        <dbReference type="ARBA" id="ARBA00023004"/>
    </source>
</evidence>
<dbReference type="GO" id="GO:0004601">
    <property type="term" value="F:peroxidase activity"/>
    <property type="evidence" value="ECO:0007669"/>
    <property type="project" value="UniProtKB-KW"/>
</dbReference>
<comment type="similarity">
    <text evidence="2">Belongs to the cytochrome P450 family.</text>
</comment>
<evidence type="ECO:0000256" key="7">
    <source>
        <dbReference type="ARBA" id="ARBA00023033"/>
    </source>
</evidence>
<evidence type="ECO:0000313" key="9">
    <source>
        <dbReference type="Proteomes" id="UP000317835"/>
    </source>
</evidence>
<accession>A0A518H1E0</accession>
<dbReference type="PANTHER" id="PTHR24286">
    <property type="entry name" value="CYTOCHROME P450 26"/>
    <property type="match status" value="1"/>
</dbReference>
<keyword evidence="7" id="KW-0503">Monooxygenase</keyword>
<evidence type="ECO:0000256" key="3">
    <source>
        <dbReference type="ARBA" id="ARBA00022617"/>
    </source>
</evidence>
<dbReference type="GO" id="GO:0020037">
    <property type="term" value="F:heme binding"/>
    <property type="evidence" value="ECO:0007669"/>
    <property type="project" value="InterPro"/>
</dbReference>
<dbReference type="PANTHER" id="PTHR24286:SF24">
    <property type="entry name" value="LANOSTEROL 14-ALPHA DEMETHYLASE"/>
    <property type="match status" value="1"/>
</dbReference>
<keyword evidence="3" id="KW-0349">Heme</keyword>
<dbReference type="AlphaFoldDB" id="A0A518H1E0"/>
<dbReference type="Gene3D" id="1.10.630.10">
    <property type="entry name" value="Cytochrome P450"/>
    <property type="match status" value="1"/>
</dbReference>
<dbReference type="EC" id="1.11.2.4" evidence="8"/>
<evidence type="ECO:0000256" key="2">
    <source>
        <dbReference type="ARBA" id="ARBA00010617"/>
    </source>
</evidence>
<dbReference type="CDD" id="cd11067">
    <property type="entry name" value="CYP152"/>
    <property type="match status" value="1"/>
</dbReference>
<evidence type="ECO:0000256" key="5">
    <source>
        <dbReference type="ARBA" id="ARBA00023002"/>
    </source>
</evidence>
<dbReference type="InterPro" id="IPR001128">
    <property type="entry name" value="Cyt_P450"/>
</dbReference>
<dbReference type="KEGG" id="tpla:ElP_25400"/>
<proteinExistence type="inferred from homology"/>
<dbReference type="GO" id="GO:0005506">
    <property type="term" value="F:iron ion binding"/>
    <property type="evidence" value="ECO:0007669"/>
    <property type="project" value="InterPro"/>
</dbReference>
<gene>
    <name evidence="8" type="primary">cypC</name>
    <name evidence="8" type="ORF">ElP_25400</name>
</gene>
<name>A0A518H1E0_9BACT</name>
<evidence type="ECO:0000256" key="1">
    <source>
        <dbReference type="ARBA" id="ARBA00001971"/>
    </source>
</evidence>
<keyword evidence="5 8" id="KW-0560">Oxidoreductase</keyword>
<keyword evidence="6" id="KW-0408">Iron</keyword>
<dbReference type="SUPFAM" id="SSF48264">
    <property type="entry name" value="Cytochrome P450"/>
    <property type="match status" value="1"/>
</dbReference>
<dbReference type="InterPro" id="IPR036396">
    <property type="entry name" value="Cyt_P450_sf"/>
</dbReference>
<sequence>MPMIPRDRSPESSIALLRDPYGFIPERCRRHGSDLFEARLFLRRTICMTGREAAALFYDPDRFIRRGAPPGRVQKTLFGRGGVQGLDGEAHRHRKAMFMSLMTPGRIADLAGRTGDEWRRASRRWASRGRVVLYDEASEVLTRAVCAWAGLPLDESEVPKRTRELTALFDQGSLVGPGHWWARVNRKRANAWAGGIIDRVRAGRLDPPESSAAHIIARHRDPGGALLGRHEAAVELLNVLRPTVAIAVYVTFAALALHRHPGCRARLRAGEAGHDEWFVQEVRRFYPFFPAVAARVRHDFEWKGYRFPGGRLVMLDLHGTDHDARLWDDPEEFRPDRFRGREVGPFELIPQGGGDHFRDHRCAGEWITIELTKVAVDLLARRITYRVPGQDLQIERSRLPALPRSRFVIEEAREAG</sequence>
<reference evidence="8 9" key="1">
    <citation type="submission" date="2019-02" db="EMBL/GenBank/DDBJ databases">
        <title>Deep-cultivation of Planctomycetes and their phenomic and genomic characterization uncovers novel biology.</title>
        <authorList>
            <person name="Wiegand S."/>
            <person name="Jogler M."/>
            <person name="Boedeker C."/>
            <person name="Pinto D."/>
            <person name="Vollmers J."/>
            <person name="Rivas-Marin E."/>
            <person name="Kohn T."/>
            <person name="Peeters S.H."/>
            <person name="Heuer A."/>
            <person name="Rast P."/>
            <person name="Oberbeckmann S."/>
            <person name="Bunk B."/>
            <person name="Jeske O."/>
            <person name="Meyerdierks A."/>
            <person name="Storesund J.E."/>
            <person name="Kallscheuer N."/>
            <person name="Luecker S."/>
            <person name="Lage O.M."/>
            <person name="Pohl T."/>
            <person name="Merkel B.J."/>
            <person name="Hornburger P."/>
            <person name="Mueller R.-W."/>
            <person name="Bruemmer F."/>
            <person name="Labrenz M."/>
            <person name="Spormann A.M."/>
            <person name="Op den Camp H."/>
            <person name="Overmann J."/>
            <person name="Amann R."/>
            <person name="Jetten M.S.M."/>
            <person name="Mascher T."/>
            <person name="Medema M.H."/>
            <person name="Devos D.P."/>
            <person name="Kaster A.-K."/>
            <person name="Ovreas L."/>
            <person name="Rohde M."/>
            <person name="Galperin M.Y."/>
            <person name="Jogler C."/>
        </authorList>
    </citation>
    <scope>NUCLEOTIDE SEQUENCE [LARGE SCALE GENOMIC DNA]</scope>
    <source>
        <strain evidence="8 9">ElP</strain>
    </source>
</reference>